<dbReference type="OrthoDB" id="1645289at2759"/>
<feature type="chain" id="PRO_5016936863" description="Reverse transcriptase Ty1/copia-type domain-containing protein" evidence="1">
    <location>
        <begin position="17"/>
        <end position="232"/>
    </location>
</feature>
<dbReference type="SUPFAM" id="SSF56672">
    <property type="entry name" value="DNA/RNA polymerases"/>
    <property type="match status" value="1"/>
</dbReference>
<sequence length="232" mass="26633">MRAIIALATILNLVIHQMNVKIAFLNGDLKEEIYMKQLEDFIVSRKEHKVCKLRKPLYGLKQAPRQWYENFNNTLVNYGFVLNSFDSFVHLKMIYSNSVDDMLIFGTSLKVFLSSKFEMKDVRKTNMILANYVEKLLRKFNDVVPARIPYDSSIYLNGGTSLALSKGFCDANWVSDNDKISSSSMCVFTLGTRSIVESEFIALELVGQEVEWLRGLTTNIPLWGKLTPFIYL</sequence>
<dbReference type="InterPro" id="IPR013103">
    <property type="entry name" value="RVT_2"/>
</dbReference>
<feature type="signal peptide" evidence="1">
    <location>
        <begin position="1"/>
        <end position="16"/>
    </location>
</feature>
<dbReference type="Pfam" id="PF07727">
    <property type="entry name" value="RVT_2"/>
    <property type="match status" value="1"/>
</dbReference>
<reference evidence="3" key="1">
    <citation type="submission" date="2018-05" db="EMBL/GenBank/DDBJ databases">
        <title>Draft genome of Mucuna pruriens seed.</title>
        <authorList>
            <person name="Nnadi N.E."/>
            <person name="Vos R."/>
            <person name="Hasami M.H."/>
            <person name="Devisetty U.K."/>
            <person name="Aguiy J.C."/>
        </authorList>
    </citation>
    <scope>NUCLEOTIDE SEQUENCE [LARGE SCALE GENOMIC DNA]</scope>
    <source>
        <strain evidence="3">JCA_2017</strain>
    </source>
</reference>
<dbReference type="STRING" id="157652.A0A371HFZ0"/>
<proteinExistence type="predicted"/>
<feature type="non-terminal residue" evidence="3">
    <location>
        <position position="1"/>
    </location>
</feature>
<name>A0A371HFZ0_MUCPR</name>
<comment type="caution">
    <text evidence="3">The sequence shown here is derived from an EMBL/GenBank/DDBJ whole genome shotgun (WGS) entry which is preliminary data.</text>
</comment>
<evidence type="ECO:0000259" key="2">
    <source>
        <dbReference type="Pfam" id="PF07727"/>
    </source>
</evidence>
<gene>
    <name evidence="3" type="ORF">CR513_14945</name>
</gene>
<evidence type="ECO:0000313" key="3">
    <source>
        <dbReference type="EMBL" id="RDY01698.1"/>
    </source>
</evidence>
<dbReference type="Proteomes" id="UP000257109">
    <property type="component" value="Unassembled WGS sequence"/>
</dbReference>
<keyword evidence="1" id="KW-0732">Signal</keyword>
<protein>
    <recommendedName>
        <fullName evidence="2">Reverse transcriptase Ty1/copia-type domain-containing protein</fullName>
    </recommendedName>
</protein>
<accession>A0A371HFZ0</accession>
<dbReference type="AlphaFoldDB" id="A0A371HFZ0"/>
<organism evidence="3 4">
    <name type="scientific">Mucuna pruriens</name>
    <name type="common">Velvet bean</name>
    <name type="synonym">Dolichos pruriens</name>
    <dbReference type="NCBI Taxonomy" id="157652"/>
    <lineage>
        <taxon>Eukaryota</taxon>
        <taxon>Viridiplantae</taxon>
        <taxon>Streptophyta</taxon>
        <taxon>Embryophyta</taxon>
        <taxon>Tracheophyta</taxon>
        <taxon>Spermatophyta</taxon>
        <taxon>Magnoliopsida</taxon>
        <taxon>eudicotyledons</taxon>
        <taxon>Gunneridae</taxon>
        <taxon>Pentapetalae</taxon>
        <taxon>rosids</taxon>
        <taxon>fabids</taxon>
        <taxon>Fabales</taxon>
        <taxon>Fabaceae</taxon>
        <taxon>Papilionoideae</taxon>
        <taxon>50 kb inversion clade</taxon>
        <taxon>NPAAA clade</taxon>
        <taxon>indigoferoid/millettioid clade</taxon>
        <taxon>Phaseoleae</taxon>
        <taxon>Mucuna</taxon>
    </lineage>
</organism>
<evidence type="ECO:0000313" key="4">
    <source>
        <dbReference type="Proteomes" id="UP000257109"/>
    </source>
</evidence>
<keyword evidence="4" id="KW-1185">Reference proteome</keyword>
<dbReference type="InterPro" id="IPR043502">
    <property type="entry name" value="DNA/RNA_pol_sf"/>
</dbReference>
<dbReference type="EMBL" id="QJKJ01002705">
    <property type="protein sequence ID" value="RDY01698.1"/>
    <property type="molecule type" value="Genomic_DNA"/>
</dbReference>
<feature type="domain" description="Reverse transcriptase Ty1/copia-type" evidence="2">
    <location>
        <begin position="2"/>
        <end position="125"/>
    </location>
</feature>
<evidence type="ECO:0000256" key="1">
    <source>
        <dbReference type="SAM" id="SignalP"/>
    </source>
</evidence>